<evidence type="ECO:0000313" key="2">
    <source>
        <dbReference type="EMBL" id="KKM85047.1"/>
    </source>
</evidence>
<sequence>MLQDPNTQWATFMAILPITTAASLILFSPILHLIDSGIIYHNKNKTRDTFDSTEVRNIGSWYNTLLKGYAGLSVFYNYFNFFTNMIEKMASNPDLISGIASISTLLMYPILITFLIIPAIIILDKTREKRRTYLIKKVKKFQIDQLMEIEIK</sequence>
<dbReference type="EMBL" id="LAZR01007472">
    <property type="protein sequence ID" value="KKM85047.1"/>
    <property type="molecule type" value="Genomic_DNA"/>
</dbReference>
<feature type="transmembrane region" description="Helical" evidence="1">
    <location>
        <begin position="61"/>
        <end position="79"/>
    </location>
</feature>
<gene>
    <name evidence="2" type="ORF">LCGC14_1293000</name>
</gene>
<proteinExistence type="predicted"/>
<keyword evidence="1" id="KW-0472">Membrane</keyword>
<reference evidence="2" key="1">
    <citation type="journal article" date="2015" name="Nature">
        <title>Complex archaea that bridge the gap between prokaryotes and eukaryotes.</title>
        <authorList>
            <person name="Spang A."/>
            <person name="Saw J.H."/>
            <person name="Jorgensen S.L."/>
            <person name="Zaremba-Niedzwiedzka K."/>
            <person name="Martijn J."/>
            <person name="Lind A.E."/>
            <person name="van Eijk R."/>
            <person name="Schleper C."/>
            <person name="Guy L."/>
            <person name="Ettema T.J."/>
        </authorList>
    </citation>
    <scope>NUCLEOTIDE SEQUENCE</scope>
</reference>
<keyword evidence="1" id="KW-0812">Transmembrane</keyword>
<keyword evidence="1" id="KW-1133">Transmembrane helix</keyword>
<organism evidence="2">
    <name type="scientific">marine sediment metagenome</name>
    <dbReference type="NCBI Taxonomy" id="412755"/>
    <lineage>
        <taxon>unclassified sequences</taxon>
        <taxon>metagenomes</taxon>
        <taxon>ecological metagenomes</taxon>
    </lineage>
</organism>
<comment type="caution">
    <text evidence="2">The sequence shown here is derived from an EMBL/GenBank/DDBJ whole genome shotgun (WGS) entry which is preliminary data.</text>
</comment>
<dbReference type="AlphaFoldDB" id="A0A0F9NUS4"/>
<protein>
    <submittedName>
        <fullName evidence="2">Uncharacterized protein</fullName>
    </submittedName>
</protein>
<feature type="non-terminal residue" evidence="2">
    <location>
        <position position="1"/>
    </location>
</feature>
<feature type="transmembrane region" description="Helical" evidence="1">
    <location>
        <begin position="12"/>
        <end position="40"/>
    </location>
</feature>
<name>A0A0F9NUS4_9ZZZZ</name>
<feature type="transmembrane region" description="Helical" evidence="1">
    <location>
        <begin position="99"/>
        <end position="123"/>
    </location>
</feature>
<accession>A0A0F9NUS4</accession>
<evidence type="ECO:0000256" key="1">
    <source>
        <dbReference type="SAM" id="Phobius"/>
    </source>
</evidence>